<dbReference type="SMR" id="Q7WXF6"/>
<gene>
    <name evidence="2" type="primary">phaZ</name>
    <name evidence="2" type="ordered locus">PHG178</name>
</gene>
<keyword evidence="3" id="KW-1185">Reference proteome</keyword>
<organism evidence="2 3">
    <name type="scientific">Cupriavidus necator (strain ATCC 17699 / DSM 428 / KCTC 22496 / NCIMB 10442 / H16 / Stanier 337)</name>
    <name type="common">Ralstonia eutropha</name>
    <dbReference type="NCBI Taxonomy" id="381666"/>
    <lineage>
        <taxon>Bacteria</taxon>
        <taxon>Pseudomonadati</taxon>
        <taxon>Pseudomonadota</taxon>
        <taxon>Betaproteobacteria</taxon>
        <taxon>Burkholderiales</taxon>
        <taxon>Burkholderiaceae</taxon>
        <taxon>Cupriavidus</taxon>
    </lineage>
</organism>
<keyword evidence="2" id="KW-0614">Plasmid</keyword>
<sequence length="245" mass="27352">MLRDVVQSLLQEHIVYVTDWSNGAIALLASRDEATPTSLTLIGGPIDARRSPTAIGRLASSRSIQWFRRNLVYPVPHPYAGAGRQVCPSFVQLSGLAAAQSSPLWGLCEGYWANLARGDAERANVHWQALLDYSAVLDMAAEFYLDTVRTVFQEFQIAFGTWRVRGQLVRPQDIRSTALLTIEGELDDISGRGQTHAAHDLCRGLSAHDRRLVTIAGCTHYDLFRGPVWHTEVFPWICDMTRDDM</sequence>
<protein>
    <submittedName>
        <fullName evidence="2">Putative PHB depolymerase</fullName>
    </submittedName>
</protein>
<proteinExistence type="predicted"/>
<reference evidence="2 3" key="1">
    <citation type="journal article" date="2003" name="J. Mol. Biol.">
        <title>Complete nucleotide sequence of pHG1: a Ralstonia eutropha H16 megaplasmid encoding key enzymes of H(2)-based lithoautotrophy and anaerobiosis.</title>
        <authorList>
            <person name="Schwartz E."/>
            <person name="Henne A."/>
            <person name="Cramm R."/>
            <person name="Eitinger T."/>
            <person name="Friedrich B."/>
            <person name="Gottschalk G."/>
        </authorList>
    </citation>
    <scope>NUCLEOTIDE SEQUENCE [LARGE SCALE GENOMIC DNA]</scope>
    <source>
        <strain evidence="3">ATCC 17699 / DSM 428 / KCTC 22496 / NCIMB 10442 / H16 / Stanier 337</strain>
        <plasmid evidence="2 3">megaplasmid pHG1</plasmid>
    </source>
</reference>
<dbReference type="HOGENOM" id="CLU_1132124_0_0_4"/>
<dbReference type="SUPFAM" id="SSF53474">
    <property type="entry name" value="alpha/beta-Hydrolases"/>
    <property type="match status" value="1"/>
</dbReference>
<dbReference type="AlphaFoldDB" id="Q7WXF6"/>
<geneLocation type="plasmid" evidence="2 3">
    <name>megaplasmid pHG1</name>
</geneLocation>
<dbReference type="EMBL" id="AY305378">
    <property type="protein sequence ID" value="AAP85930.1"/>
    <property type="molecule type" value="Genomic_DNA"/>
</dbReference>
<dbReference type="PANTHER" id="PTHR36837:SF4">
    <property type="entry name" value="BLR0908 PROTEIN"/>
    <property type="match status" value="1"/>
</dbReference>
<evidence type="ECO:0000259" key="1">
    <source>
        <dbReference type="Pfam" id="PF06850"/>
    </source>
</evidence>
<dbReference type="PANTHER" id="PTHR36837">
    <property type="entry name" value="POLY(3-HYDROXYALKANOATE) POLYMERASE SUBUNIT PHAC"/>
    <property type="match status" value="1"/>
</dbReference>
<evidence type="ECO:0000313" key="2">
    <source>
        <dbReference type="EMBL" id="AAP85930.1"/>
    </source>
</evidence>
<name>Q7WXF6_CUPNH</name>
<dbReference type="BRENDA" id="3.1.1.75">
    <property type="organism ID" value="231"/>
</dbReference>
<feature type="domain" description="PHB de-polymerase C-terminal" evidence="1">
    <location>
        <begin position="43"/>
        <end position="242"/>
    </location>
</feature>
<accession>Q7WXF6</accession>
<dbReference type="KEGG" id="reh:PHG178"/>
<dbReference type="InterPro" id="IPR051321">
    <property type="entry name" value="PHA/PHB_synthase"/>
</dbReference>
<dbReference type="eggNOG" id="COG4553">
    <property type="taxonomic scope" value="Bacteria"/>
</dbReference>
<dbReference type="InterPro" id="IPR009656">
    <property type="entry name" value="PHB_depo_C"/>
</dbReference>
<dbReference type="Proteomes" id="UP000008210">
    <property type="component" value="Plasmid megaplasmid pHG1"/>
</dbReference>
<dbReference type="InterPro" id="IPR029058">
    <property type="entry name" value="AB_hydrolase_fold"/>
</dbReference>
<evidence type="ECO:0000313" key="3">
    <source>
        <dbReference type="Proteomes" id="UP000008210"/>
    </source>
</evidence>
<dbReference type="Pfam" id="PF06850">
    <property type="entry name" value="PHB_depo_C"/>
    <property type="match status" value="1"/>
</dbReference>